<accession>A0A3N2CSS9</accession>
<dbReference type="RefSeq" id="WP_123389582.1">
    <property type="nucleotide sequence ID" value="NZ_RKHO01000001.1"/>
</dbReference>
<gene>
    <name evidence="1" type="ORF">EDD33_1268</name>
</gene>
<organism evidence="1 2">
    <name type="scientific">Nocardioides aurantiacus</name>
    <dbReference type="NCBI Taxonomy" id="86796"/>
    <lineage>
        <taxon>Bacteria</taxon>
        <taxon>Bacillati</taxon>
        <taxon>Actinomycetota</taxon>
        <taxon>Actinomycetes</taxon>
        <taxon>Propionibacteriales</taxon>
        <taxon>Nocardioidaceae</taxon>
        <taxon>Nocardioides</taxon>
    </lineage>
</organism>
<dbReference type="OrthoDB" id="3830538at2"/>
<evidence type="ECO:0000313" key="1">
    <source>
        <dbReference type="EMBL" id="ROR90428.1"/>
    </source>
</evidence>
<comment type="caution">
    <text evidence="1">The sequence shown here is derived from an EMBL/GenBank/DDBJ whole genome shotgun (WGS) entry which is preliminary data.</text>
</comment>
<evidence type="ECO:0000313" key="2">
    <source>
        <dbReference type="Proteomes" id="UP000281738"/>
    </source>
</evidence>
<protein>
    <submittedName>
        <fullName evidence="1">Uncharacterized protein</fullName>
    </submittedName>
</protein>
<reference evidence="1 2" key="1">
    <citation type="submission" date="2018-11" db="EMBL/GenBank/DDBJ databases">
        <title>Sequencing the genomes of 1000 actinobacteria strains.</title>
        <authorList>
            <person name="Klenk H.-P."/>
        </authorList>
    </citation>
    <scope>NUCLEOTIDE SEQUENCE [LARGE SCALE GENOMIC DNA]</scope>
    <source>
        <strain evidence="1 2">DSM 12652</strain>
    </source>
</reference>
<dbReference type="Proteomes" id="UP000281738">
    <property type="component" value="Unassembled WGS sequence"/>
</dbReference>
<dbReference type="AlphaFoldDB" id="A0A3N2CSS9"/>
<name>A0A3N2CSS9_9ACTN</name>
<sequence length="79" mass="8731">MTYERLAYADQDPAPTMTSDCAACGERFHLAHQRIEDGAVGRPAPSLAYDAFPREVRKARVTVSRAAAHLASRLHLHLD</sequence>
<proteinExistence type="predicted"/>
<keyword evidence="2" id="KW-1185">Reference proteome</keyword>
<dbReference type="EMBL" id="RKHO01000001">
    <property type="protein sequence ID" value="ROR90428.1"/>
    <property type="molecule type" value="Genomic_DNA"/>
</dbReference>